<dbReference type="AlphaFoldDB" id="A0A0E9T635"/>
<accession>A0A0E9T635</accession>
<sequence length="31" mass="3401">MPYNQLNVLGILSSFAEHYLNIFPTGSSGTE</sequence>
<name>A0A0E9T635_ANGAN</name>
<proteinExistence type="predicted"/>
<organism evidence="1">
    <name type="scientific">Anguilla anguilla</name>
    <name type="common">European freshwater eel</name>
    <name type="synonym">Muraena anguilla</name>
    <dbReference type="NCBI Taxonomy" id="7936"/>
    <lineage>
        <taxon>Eukaryota</taxon>
        <taxon>Metazoa</taxon>
        <taxon>Chordata</taxon>
        <taxon>Craniata</taxon>
        <taxon>Vertebrata</taxon>
        <taxon>Euteleostomi</taxon>
        <taxon>Actinopterygii</taxon>
        <taxon>Neopterygii</taxon>
        <taxon>Teleostei</taxon>
        <taxon>Anguilliformes</taxon>
        <taxon>Anguillidae</taxon>
        <taxon>Anguilla</taxon>
    </lineage>
</organism>
<protein>
    <submittedName>
        <fullName evidence="1">Uncharacterized protein</fullName>
    </submittedName>
</protein>
<reference evidence="1" key="1">
    <citation type="submission" date="2014-11" db="EMBL/GenBank/DDBJ databases">
        <authorList>
            <person name="Amaro Gonzalez C."/>
        </authorList>
    </citation>
    <scope>NUCLEOTIDE SEQUENCE</scope>
</reference>
<evidence type="ECO:0000313" key="1">
    <source>
        <dbReference type="EMBL" id="JAH48153.1"/>
    </source>
</evidence>
<reference evidence="1" key="2">
    <citation type="journal article" date="2015" name="Fish Shellfish Immunol.">
        <title>Early steps in the European eel (Anguilla anguilla)-Vibrio vulnificus interaction in the gills: Role of the RtxA13 toxin.</title>
        <authorList>
            <person name="Callol A."/>
            <person name="Pajuelo D."/>
            <person name="Ebbesson L."/>
            <person name="Teles M."/>
            <person name="MacKenzie S."/>
            <person name="Amaro C."/>
        </authorList>
    </citation>
    <scope>NUCLEOTIDE SEQUENCE</scope>
</reference>
<dbReference type="EMBL" id="GBXM01060424">
    <property type="protein sequence ID" value="JAH48153.1"/>
    <property type="molecule type" value="Transcribed_RNA"/>
</dbReference>